<protein>
    <recommendedName>
        <fullName evidence="3">HEAT repeat domain-containing protein</fullName>
    </recommendedName>
</protein>
<dbReference type="Pfam" id="PF13646">
    <property type="entry name" value="HEAT_2"/>
    <property type="match status" value="1"/>
</dbReference>
<proteinExistence type="predicted"/>
<dbReference type="AlphaFoldDB" id="A0A368KWM3"/>
<evidence type="ECO:0008006" key="3">
    <source>
        <dbReference type="Google" id="ProtNLM"/>
    </source>
</evidence>
<dbReference type="Proteomes" id="UP000253562">
    <property type="component" value="Unassembled WGS sequence"/>
</dbReference>
<accession>A0A368KWM3</accession>
<sequence>MDDVLLNASEEEVPRRMAHIIRHTRAPYRKLAVWMRSERPVISLEASRQLNLLIDRWEQHAGMQIAQDAVLLAEALHDEIPHYSDKVREEVHLAAVRMASWNLGGPATQEGAYLVAVERLIERSAGSPSQEIAAASDELLAQYLDNLSTREPQRPGIEPYDNLNQVALNTGLPWNQVGLPNLPRVSQQPMVEVPQSTEQVASPVAEALPANQRVSLGSQPLKLPPLVSSPRHIDPGPIMPEALPDYKSLTTLEVIWKLHAQSPRLGQHARQELENRRFSAADIELATRLSHPEIAQRLLVVRELPLMQREDRKTWLYYMTKDPDESVRYAAAAALITSSDPRLLRQLKAELTADPSPRIQSLIKR</sequence>
<evidence type="ECO:0000313" key="1">
    <source>
        <dbReference type="EMBL" id="RCS54828.1"/>
    </source>
</evidence>
<gene>
    <name evidence="1" type="ORF">DTL42_06840</name>
</gene>
<name>A0A368KWM3_9BACT</name>
<dbReference type="InterPro" id="IPR016024">
    <property type="entry name" value="ARM-type_fold"/>
</dbReference>
<comment type="caution">
    <text evidence="1">The sequence shown here is derived from an EMBL/GenBank/DDBJ whole genome shotgun (WGS) entry which is preliminary data.</text>
</comment>
<organism evidence="1 2">
    <name type="scientific">Bremerella cremea</name>
    <dbReference type="NCBI Taxonomy" id="1031537"/>
    <lineage>
        <taxon>Bacteria</taxon>
        <taxon>Pseudomonadati</taxon>
        <taxon>Planctomycetota</taxon>
        <taxon>Planctomycetia</taxon>
        <taxon>Pirellulales</taxon>
        <taxon>Pirellulaceae</taxon>
        <taxon>Bremerella</taxon>
    </lineage>
</organism>
<evidence type="ECO:0000313" key="2">
    <source>
        <dbReference type="Proteomes" id="UP000253562"/>
    </source>
</evidence>
<dbReference type="EMBL" id="QPEX01000010">
    <property type="protein sequence ID" value="RCS54828.1"/>
    <property type="molecule type" value="Genomic_DNA"/>
</dbReference>
<dbReference type="SUPFAM" id="SSF48371">
    <property type="entry name" value="ARM repeat"/>
    <property type="match status" value="1"/>
</dbReference>
<reference evidence="1 2" key="1">
    <citation type="submission" date="2018-07" db="EMBL/GenBank/DDBJ databases">
        <title>Comparative genomes isolates from brazilian mangrove.</title>
        <authorList>
            <person name="De Araujo J.E."/>
            <person name="Taketani R.G."/>
            <person name="Silva M.C.P."/>
            <person name="Lourenco M.V."/>
            <person name="Oliveira V.M."/>
            <person name="Andreote F.D."/>
        </authorList>
    </citation>
    <scope>NUCLEOTIDE SEQUENCE [LARGE SCALE GENOMIC DNA]</scope>
    <source>
        <strain evidence="1 2">HEX PRIS-MGV</strain>
    </source>
</reference>